<dbReference type="RefSeq" id="WP_170319131.1">
    <property type="nucleotide sequence ID" value="NZ_CP045804.1"/>
</dbReference>
<sequence length="56" mass="6295">MTDKAEFESVGAYARRMGVSAWTVRQWIKKGRVRAEQPAGRNGSYRIPVERLAEAG</sequence>
<dbReference type="Gene3D" id="1.10.260.40">
    <property type="entry name" value="lambda repressor-like DNA-binding domains"/>
    <property type="match status" value="1"/>
</dbReference>
<dbReference type="SUPFAM" id="SSF46955">
    <property type="entry name" value="Putative DNA-binding domain"/>
    <property type="match status" value="1"/>
</dbReference>
<accession>A0A857LI55</accession>
<dbReference type="InterPro" id="IPR010982">
    <property type="entry name" value="Lambda_DNA-bd_dom_sf"/>
</dbReference>
<dbReference type="GO" id="GO:0003677">
    <property type="term" value="F:DNA binding"/>
    <property type="evidence" value="ECO:0007669"/>
    <property type="project" value="InterPro"/>
</dbReference>
<name>A0A857LI55_9ACTN</name>
<reference evidence="1" key="1">
    <citation type="journal article" date="2021" name="Nat. Microbiol.">
        <title>Cocultivation of an ultrasmall environmental parasitic bacterium with lytic ability against bacteria associated with wastewater foams.</title>
        <authorList>
            <person name="Batinovic S."/>
            <person name="Rose J.J.A."/>
            <person name="Ratcliffe J."/>
            <person name="Seviour R.J."/>
            <person name="Petrovski S."/>
        </authorList>
    </citation>
    <scope>NUCLEOTIDE SEQUENCE</scope>
    <source>
        <strain evidence="1">CON44</strain>
    </source>
</reference>
<protein>
    <submittedName>
        <fullName evidence="1">Uncharacterized protein</fullName>
    </submittedName>
</protein>
<dbReference type="EMBL" id="CP045810">
    <property type="protein sequence ID" value="QHN38221.1"/>
    <property type="molecule type" value="Genomic_DNA"/>
</dbReference>
<gene>
    <name evidence="1" type="ORF">GII30_02625</name>
</gene>
<evidence type="ECO:0000313" key="1">
    <source>
        <dbReference type="EMBL" id="QHN38221.1"/>
    </source>
</evidence>
<organism evidence="1">
    <name type="scientific">Gordonia amarae</name>
    <dbReference type="NCBI Taxonomy" id="36821"/>
    <lineage>
        <taxon>Bacteria</taxon>
        <taxon>Bacillati</taxon>
        <taxon>Actinomycetota</taxon>
        <taxon>Actinomycetes</taxon>
        <taxon>Mycobacteriales</taxon>
        <taxon>Gordoniaceae</taxon>
        <taxon>Gordonia</taxon>
    </lineage>
</organism>
<dbReference type="InterPro" id="IPR009061">
    <property type="entry name" value="DNA-bd_dom_put_sf"/>
</dbReference>
<dbReference type="AlphaFoldDB" id="A0A857LI55"/>
<proteinExistence type="predicted"/>